<name>A0AA40D2Y9_9PEZI</name>
<dbReference type="Gene3D" id="3.90.25.10">
    <property type="entry name" value="UDP-galactose 4-epimerase, domain 1"/>
    <property type="match status" value="1"/>
</dbReference>
<accession>A0AA40D2Y9</accession>
<comment type="caution">
    <text evidence="5">The sequence shown here is derived from an EMBL/GenBank/DDBJ whole genome shotgun (WGS) entry which is preliminary data.</text>
</comment>
<dbReference type="SUPFAM" id="SSF51735">
    <property type="entry name" value="NAD(P)-binding Rossmann-fold domains"/>
    <property type="match status" value="1"/>
</dbReference>
<proteinExistence type="inferred from homology"/>
<protein>
    <recommendedName>
        <fullName evidence="4">NmrA-like domain-containing protein</fullName>
    </recommendedName>
</protein>
<evidence type="ECO:0000259" key="4">
    <source>
        <dbReference type="Pfam" id="PF05368"/>
    </source>
</evidence>
<comment type="similarity">
    <text evidence="1">Belongs to the NmrA-type oxidoreductase family. Isoflavone reductase subfamily.</text>
</comment>
<evidence type="ECO:0000256" key="1">
    <source>
        <dbReference type="ARBA" id="ARBA00005725"/>
    </source>
</evidence>
<sequence>MVKVAIAGGTGDLGRTIVEVMENHPNHQAIILSRKPQEPVAGAPVLVVDYTDVAALTRTLEENGIHTVISALGYHGDSLATAQLNLIRAAEASAPTKRFAPSAYAVRYPRSACAMLPTLNDYFGAIDALRASGLEWTVFLNGLFLDYFSHPHAHSYLKPLCFAIDLASCKAAIPGDGEDKVTFTYTFDVARFVAAALDLEAWEEESCIAGDTVTWNEFVRMAEEVRGTKFSVVYDDVEKLKRGELTELPGHVATYSSFPKESFQGFMAMFEQFTTDEEISVVPPELNEKFPEIKPLTVREMLKQYWADK</sequence>
<dbReference type="Pfam" id="PF05368">
    <property type="entry name" value="NmrA"/>
    <property type="match status" value="1"/>
</dbReference>
<dbReference type="Proteomes" id="UP001175001">
    <property type="component" value="Unassembled WGS sequence"/>
</dbReference>
<keyword evidence="2" id="KW-0521">NADP</keyword>
<evidence type="ECO:0000313" key="6">
    <source>
        <dbReference type="Proteomes" id="UP001175001"/>
    </source>
</evidence>
<dbReference type="PANTHER" id="PTHR47706:SF4">
    <property type="entry name" value="NMRA-LIKE DOMAIN-CONTAINING PROTEIN"/>
    <property type="match status" value="1"/>
</dbReference>
<dbReference type="GO" id="GO:0016491">
    <property type="term" value="F:oxidoreductase activity"/>
    <property type="evidence" value="ECO:0007669"/>
    <property type="project" value="UniProtKB-KW"/>
</dbReference>
<reference evidence="5" key="1">
    <citation type="submission" date="2023-06" db="EMBL/GenBank/DDBJ databases">
        <title>Multi-omics analyses reveal the molecular pathogenesis toolkit of Lasiodiplodia hormozganensis, a cross-kingdom pathogen.</title>
        <authorList>
            <person name="Felix C."/>
            <person name="Meneses R."/>
            <person name="Goncalves M.F.M."/>
            <person name="Tilleman L."/>
            <person name="Duarte A.S."/>
            <person name="Jorrin-Novo J.V."/>
            <person name="Van De Peer Y."/>
            <person name="Deforce D."/>
            <person name="Van Nieuwerburgh F."/>
            <person name="Esteves A.C."/>
            <person name="Alves A."/>
        </authorList>
    </citation>
    <scope>NUCLEOTIDE SEQUENCE</scope>
    <source>
        <strain evidence="5">CBS 339.90</strain>
    </source>
</reference>
<evidence type="ECO:0000256" key="3">
    <source>
        <dbReference type="ARBA" id="ARBA00023002"/>
    </source>
</evidence>
<organism evidence="5 6">
    <name type="scientific">Lasiodiplodia hormozganensis</name>
    <dbReference type="NCBI Taxonomy" id="869390"/>
    <lineage>
        <taxon>Eukaryota</taxon>
        <taxon>Fungi</taxon>
        <taxon>Dikarya</taxon>
        <taxon>Ascomycota</taxon>
        <taxon>Pezizomycotina</taxon>
        <taxon>Dothideomycetes</taxon>
        <taxon>Dothideomycetes incertae sedis</taxon>
        <taxon>Botryosphaeriales</taxon>
        <taxon>Botryosphaeriaceae</taxon>
        <taxon>Lasiodiplodia</taxon>
    </lineage>
</organism>
<gene>
    <name evidence="5" type="ORF">DIS24_g2831</name>
</gene>
<feature type="domain" description="NmrA-like" evidence="4">
    <location>
        <begin position="3"/>
        <end position="299"/>
    </location>
</feature>
<evidence type="ECO:0000313" key="5">
    <source>
        <dbReference type="EMBL" id="KAK0661115.1"/>
    </source>
</evidence>
<dbReference type="PANTHER" id="PTHR47706">
    <property type="entry name" value="NMRA-LIKE FAMILY PROTEIN"/>
    <property type="match status" value="1"/>
</dbReference>
<evidence type="ECO:0000256" key="2">
    <source>
        <dbReference type="ARBA" id="ARBA00022857"/>
    </source>
</evidence>
<keyword evidence="6" id="KW-1185">Reference proteome</keyword>
<dbReference type="Gene3D" id="3.40.50.720">
    <property type="entry name" value="NAD(P)-binding Rossmann-like Domain"/>
    <property type="match status" value="1"/>
</dbReference>
<dbReference type="EMBL" id="JAUJDW010000009">
    <property type="protein sequence ID" value="KAK0661115.1"/>
    <property type="molecule type" value="Genomic_DNA"/>
</dbReference>
<dbReference type="InterPro" id="IPR008030">
    <property type="entry name" value="NmrA-like"/>
</dbReference>
<dbReference type="InterPro" id="IPR036291">
    <property type="entry name" value="NAD(P)-bd_dom_sf"/>
</dbReference>
<dbReference type="AlphaFoldDB" id="A0AA40D2Y9"/>
<dbReference type="InterPro" id="IPR051609">
    <property type="entry name" value="NmrA/Isoflavone_reductase-like"/>
</dbReference>
<keyword evidence="3" id="KW-0560">Oxidoreductase</keyword>